<keyword evidence="1" id="KW-0375">Hydrogen ion transport</keyword>
<dbReference type="EMBL" id="SRXV01000001">
    <property type="protein sequence ID" value="TGY94840.1"/>
    <property type="molecule type" value="Genomic_DNA"/>
</dbReference>
<keyword evidence="1 2" id="KW-0472">Membrane</keyword>
<evidence type="ECO:0000256" key="2">
    <source>
        <dbReference type="SAM" id="Phobius"/>
    </source>
</evidence>
<dbReference type="InterPro" id="IPR016989">
    <property type="entry name" value="Atp1_alphaprobac"/>
</dbReference>
<dbReference type="PIRSF" id="PIRSF032126">
    <property type="entry name" value="F0F1_ATP_synthase_subunit_I"/>
    <property type="match status" value="1"/>
</dbReference>
<accession>A0A4S2HFI0</accession>
<protein>
    <recommendedName>
        <fullName evidence="1">ATP synthase protein I</fullName>
    </recommendedName>
</protein>
<evidence type="ECO:0000313" key="4">
    <source>
        <dbReference type="Proteomes" id="UP000305451"/>
    </source>
</evidence>
<name>A0A4S2HFI0_9PROT</name>
<dbReference type="RefSeq" id="WP_135944036.1">
    <property type="nucleotide sequence ID" value="NZ_BMEI01000001.1"/>
</dbReference>
<comment type="caution">
    <text evidence="3">The sequence shown here is derived from an EMBL/GenBank/DDBJ whole genome shotgun (WGS) entry which is preliminary data.</text>
</comment>
<keyword evidence="2" id="KW-0812">Transmembrane</keyword>
<dbReference type="Pfam" id="PF09527">
    <property type="entry name" value="ATPase_gene1"/>
    <property type="match status" value="1"/>
</dbReference>
<keyword evidence="1" id="KW-0813">Transport</keyword>
<dbReference type="OrthoDB" id="15401at2"/>
<dbReference type="AlphaFoldDB" id="A0A4S2HFI0"/>
<gene>
    <name evidence="3" type="ORF">E5162_06155</name>
</gene>
<keyword evidence="4" id="KW-1185">Reference proteome</keyword>
<feature type="transmembrane region" description="Helical" evidence="2">
    <location>
        <begin position="52"/>
        <end position="69"/>
    </location>
</feature>
<keyword evidence="1" id="KW-0406">Ion transport</keyword>
<comment type="function">
    <text evidence="1">A possible function for this protein is to guide the assembly of the membrane sector of the ATPase enzyme complex.</text>
</comment>
<keyword evidence="2" id="KW-1133">Transmembrane helix</keyword>
<organism evidence="3 4">
    <name type="scientific">Marinicauda pacifica</name>
    <dbReference type="NCBI Taxonomy" id="1133559"/>
    <lineage>
        <taxon>Bacteria</taxon>
        <taxon>Pseudomonadati</taxon>
        <taxon>Pseudomonadota</taxon>
        <taxon>Alphaproteobacteria</taxon>
        <taxon>Maricaulales</taxon>
        <taxon>Maricaulaceae</taxon>
        <taxon>Marinicauda</taxon>
    </lineage>
</organism>
<evidence type="ECO:0000256" key="1">
    <source>
        <dbReference type="PIRNR" id="PIRNR032126"/>
    </source>
</evidence>
<evidence type="ECO:0000313" key="3">
    <source>
        <dbReference type="EMBL" id="TGY94840.1"/>
    </source>
</evidence>
<dbReference type="Proteomes" id="UP000305451">
    <property type="component" value="Unassembled WGS sequence"/>
</dbReference>
<feature type="transmembrane region" description="Helical" evidence="2">
    <location>
        <begin position="75"/>
        <end position="93"/>
    </location>
</feature>
<proteinExistence type="inferred from homology"/>
<sequence length="115" mass="12359">MSCRDKPLSNAPKDPDDFEQRLQAKLDARRSEEEARNRASGWAVGLRYGSDFMAGVLVGIGLGFAFDWFVGTAPLGIMVGTLLGFAAGTLNVVRAAQEVNAAGDKDAESRQDPRD</sequence>
<dbReference type="GO" id="GO:1902600">
    <property type="term" value="P:proton transmembrane transport"/>
    <property type="evidence" value="ECO:0007669"/>
    <property type="project" value="UniProtKB-KW"/>
</dbReference>
<reference evidence="3 4" key="1">
    <citation type="journal article" date="2013" name="Int. J. Syst. Evol. Microbiol.">
        <title>Marinicauda pacifica gen. nov., sp. nov., a prosthecate alphaproteobacterium of the family Hyphomonadaceae isolated from deep seawater.</title>
        <authorList>
            <person name="Zhang X.Y."/>
            <person name="Li G.W."/>
            <person name="Wang C.S."/>
            <person name="Zhang Y.J."/>
            <person name="Xu X.W."/>
            <person name="Li H."/>
            <person name="Liu A."/>
            <person name="Liu C."/>
            <person name="Xie B.B."/>
            <person name="Qin Q.L."/>
            <person name="Xu Z."/>
            <person name="Chen X.L."/>
            <person name="Zhou B.C."/>
            <person name="Zhang Y.Z."/>
        </authorList>
    </citation>
    <scope>NUCLEOTIDE SEQUENCE [LARGE SCALE GENOMIC DNA]</scope>
    <source>
        <strain evidence="3 4">P-1 km-3</strain>
    </source>
</reference>
<dbReference type="InterPro" id="IPR032820">
    <property type="entry name" value="ATPase_put"/>
</dbReference>
<comment type="similarity">
    <text evidence="1">Belongs to the bacterial AtpI family.</text>
</comment>
<dbReference type="GO" id="GO:0045259">
    <property type="term" value="C:proton-transporting ATP synthase complex"/>
    <property type="evidence" value="ECO:0007669"/>
    <property type="project" value="UniProtKB-UniRule"/>
</dbReference>